<dbReference type="InterPro" id="IPR018371">
    <property type="entry name" value="Chitin-binding_1_CS"/>
</dbReference>
<evidence type="ECO:0000259" key="5">
    <source>
        <dbReference type="PROSITE" id="PS51910"/>
    </source>
</evidence>
<feature type="disulfide bond" evidence="2">
    <location>
        <begin position="131"/>
        <end position="145"/>
    </location>
</feature>
<dbReference type="Gene3D" id="3.20.20.80">
    <property type="entry name" value="Glycosidases"/>
    <property type="match status" value="1"/>
</dbReference>
<evidence type="ECO:0000259" key="4">
    <source>
        <dbReference type="PROSITE" id="PS50941"/>
    </source>
</evidence>
<dbReference type="PROSITE" id="PS00026">
    <property type="entry name" value="CHIT_BIND_I_1"/>
    <property type="match status" value="1"/>
</dbReference>
<organism evidence="6 7">
    <name type="scientific">Mycena maculata</name>
    <dbReference type="NCBI Taxonomy" id="230809"/>
    <lineage>
        <taxon>Eukaryota</taxon>
        <taxon>Fungi</taxon>
        <taxon>Dikarya</taxon>
        <taxon>Basidiomycota</taxon>
        <taxon>Agaricomycotina</taxon>
        <taxon>Agaricomycetes</taxon>
        <taxon>Agaricomycetidae</taxon>
        <taxon>Agaricales</taxon>
        <taxon>Marasmiineae</taxon>
        <taxon>Mycenaceae</taxon>
        <taxon>Mycena</taxon>
    </lineage>
</organism>
<dbReference type="PANTHER" id="PTHR11177:SF333">
    <property type="entry name" value="CHITINASE"/>
    <property type="match status" value="1"/>
</dbReference>
<dbReference type="InterPro" id="IPR001002">
    <property type="entry name" value="Chitin-bd_1"/>
</dbReference>
<keyword evidence="2" id="KW-1015">Disulfide bond</keyword>
<dbReference type="Pfam" id="PF00704">
    <property type="entry name" value="Glyco_hydro_18"/>
    <property type="match status" value="1"/>
</dbReference>
<dbReference type="GO" id="GO:0016787">
    <property type="term" value="F:hydrolase activity"/>
    <property type="evidence" value="ECO:0007669"/>
    <property type="project" value="UniProtKB-KW"/>
</dbReference>
<dbReference type="GO" id="GO:0008061">
    <property type="term" value="F:chitin binding"/>
    <property type="evidence" value="ECO:0007669"/>
    <property type="project" value="UniProtKB-UniRule"/>
</dbReference>
<proteinExistence type="predicted"/>
<dbReference type="PROSITE" id="PS50941">
    <property type="entry name" value="CHIT_BIND_I_2"/>
    <property type="match status" value="1"/>
</dbReference>
<dbReference type="InterPro" id="IPR001223">
    <property type="entry name" value="Glyco_hydro18_cat"/>
</dbReference>
<feature type="signal peptide" evidence="3">
    <location>
        <begin position="1"/>
        <end position="22"/>
    </location>
</feature>
<dbReference type="InterPro" id="IPR036861">
    <property type="entry name" value="Endochitinase-like_sf"/>
</dbReference>
<dbReference type="InterPro" id="IPR017853">
    <property type="entry name" value="GH"/>
</dbReference>
<dbReference type="CDD" id="cd00598">
    <property type="entry name" value="GH18_chitinase-like"/>
    <property type="match status" value="1"/>
</dbReference>
<protein>
    <submittedName>
        <fullName evidence="6">Glycoside hydrolase superfamily</fullName>
    </submittedName>
</protein>
<dbReference type="PROSITE" id="PS51910">
    <property type="entry name" value="GH18_2"/>
    <property type="match status" value="1"/>
</dbReference>
<dbReference type="GO" id="GO:0005975">
    <property type="term" value="P:carbohydrate metabolic process"/>
    <property type="evidence" value="ECO:0007669"/>
    <property type="project" value="InterPro"/>
</dbReference>
<dbReference type="InterPro" id="IPR011583">
    <property type="entry name" value="Chitinase_II/V-like_cat"/>
</dbReference>
<keyword evidence="6" id="KW-0378">Hydrolase</keyword>
<gene>
    <name evidence="6" type="ORF">DFH07DRAFT_771854</name>
</gene>
<dbReference type="PANTHER" id="PTHR11177">
    <property type="entry name" value="CHITINASE"/>
    <property type="match status" value="1"/>
</dbReference>
<feature type="domain" description="Chitin-binding type-1" evidence="4">
    <location>
        <begin position="112"/>
        <end position="155"/>
    </location>
</feature>
<keyword evidence="7" id="KW-1185">Reference proteome</keyword>
<evidence type="ECO:0000256" key="2">
    <source>
        <dbReference type="PROSITE-ProRule" id="PRU00261"/>
    </source>
</evidence>
<comment type="caution">
    <text evidence="6">The sequence shown here is derived from an EMBL/GenBank/DDBJ whole genome shotgun (WGS) entry which is preliminary data.</text>
</comment>
<keyword evidence="1 2" id="KW-0147">Chitin-binding</keyword>
<dbReference type="SMART" id="SM00636">
    <property type="entry name" value="Glyco_18"/>
    <property type="match status" value="1"/>
</dbReference>
<evidence type="ECO:0000313" key="7">
    <source>
        <dbReference type="Proteomes" id="UP001215280"/>
    </source>
</evidence>
<dbReference type="SUPFAM" id="SSF57016">
    <property type="entry name" value="Plant lectins/antimicrobial peptides"/>
    <property type="match status" value="1"/>
</dbReference>
<dbReference type="Proteomes" id="UP001215280">
    <property type="component" value="Unassembled WGS sequence"/>
</dbReference>
<comment type="caution">
    <text evidence="2">Lacks conserved residue(s) required for the propagation of feature annotation.</text>
</comment>
<evidence type="ECO:0000256" key="3">
    <source>
        <dbReference type="SAM" id="SignalP"/>
    </source>
</evidence>
<dbReference type="InterPro" id="IPR050314">
    <property type="entry name" value="Glycosyl_Hydrlase_18"/>
</dbReference>
<reference evidence="6" key="1">
    <citation type="submission" date="2023-03" db="EMBL/GenBank/DDBJ databases">
        <title>Massive genome expansion in bonnet fungi (Mycena s.s.) driven by repeated elements and novel gene families across ecological guilds.</title>
        <authorList>
            <consortium name="Lawrence Berkeley National Laboratory"/>
            <person name="Harder C.B."/>
            <person name="Miyauchi S."/>
            <person name="Viragh M."/>
            <person name="Kuo A."/>
            <person name="Thoen E."/>
            <person name="Andreopoulos B."/>
            <person name="Lu D."/>
            <person name="Skrede I."/>
            <person name="Drula E."/>
            <person name="Henrissat B."/>
            <person name="Morin E."/>
            <person name="Kohler A."/>
            <person name="Barry K."/>
            <person name="LaButti K."/>
            <person name="Morin E."/>
            <person name="Salamov A."/>
            <person name="Lipzen A."/>
            <person name="Mereny Z."/>
            <person name="Hegedus B."/>
            <person name="Baldrian P."/>
            <person name="Stursova M."/>
            <person name="Weitz H."/>
            <person name="Taylor A."/>
            <person name="Grigoriev I.V."/>
            <person name="Nagy L.G."/>
            <person name="Martin F."/>
            <person name="Kauserud H."/>
        </authorList>
    </citation>
    <scope>NUCLEOTIDE SEQUENCE</scope>
    <source>
        <strain evidence="6">CBHHK188m</strain>
    </source>
</reference>
<dbReference type="SMART" id="SM00270">
    <property type="entry name" value="ChtBD1"/>
    <property type="match status" value="1"/>
</dbReference>
<feature type="disulfide bond" evidence="2">
    <location>
        <begin position="149"/>
        <end position="153"/>
    </location>
</feature>
<feature type="domain" description="GH18" evidence="5">
    <location>
        <begin position="170"/>
        <end position="393"/>
    </location>
</feature>
<evidence type="ECO:0000256" key="1">
    <source>
        <dbReference type="ARBA" id="ARBA00022669"/>
    </source>
</evidence>
<dbReference type="AlphaFoldDB" id="A0AAD7NH91"/>
<dbReference type="Gene3D" id="3.30.60.10">
    <property type="entry name" value="Endochitinase-like"/>
    <property type="match status" value="1"/>
</dbReference>
<accession>A0AAD7NH91</accession>
<evidence type="ECO:0000313" key="6">
    <source>
        <dbReference type="EMBL" id="KAJ7760229.1"/>
    </source>
</evidence>
<dbReference type="SUPFAM" id="SSF51445">
    <property type="entry name" value="(Trans)glycosidases"/>
    <property type="match status" value="1"/>
</dbReference>
<dbReference type="EMBL" id="JARJLG010000049">
    <property type="protein sequence ID" value="KAJ7760229.1"/>
    <property type="molecule type" value="Genomic_DNA"/>
</dbReference>
<sequence length="393" mass="42708">MRLLVAVSLHGLSMWLIPQSLHVSPSFSPACGGSNQYSQCSPLSIDPTRWILYRKHSLFQRRLLQLGNGLLRAHFSHRSLTGHLIDVERRYGASFCTTVADGGPCTSNCNAQAQCGPNAPAGEEECPLKVCCSQFGYCGTTEDFCGTGCLSNCNPAQTASCGADQQSALGRRIGYYEGWASSRSCDAWTPSTMNVDSLTHVNFAFASISSSFEVIEMTPGDSVLWAETTALKSRNPSLKIFLSIGGWSFNDPPTSGIFSALAASSSNTQTFINSVLITMLAYGFDGIGIDWEYPVAEDRGGSPGDMANYPIFLSTQITIYRFLATDFVSAAIKTAFGPFGYQLSFTAPSSYWYLQNHDLPAMLADGAADWVNVMTYNLHGARTEARTCYLPQW</sequence>
<feature type="chain" id="PRO_5041951989" evidence="3">
    <location>
        <begin position="23"/>
        <end position="393"/>
    </location>
</feature>
<name>A0AAD7NH91_9AGAR</name>
<dbReference type="CDD" id="cd00035">
    <property type="entry name" value="ChtBD1"/>
    <property type="match status" value="1"/>
</dbReference>
<feature type="disulfide bond" evidence="2">
    <location>
        <begin position="126"/>
        <end position="138"/>
    </location>
</feature>
<keyword evidence="3" id="KW-0732">Signal</keyword>
<dbReference type="Pfam" id="PF00187">
    <property type="entry name" value="Chitin_bind_1"/>
    <property type="match status" value="1"/>
</dbReference>